<organism evidence="2 3">
    <name type="scientific">Labrys okinawensis</name>
    <dbReference type="NCBI Taxonomy" id="346911"/>
    <lineage>
        <taxon>Bacteria</taxon>
        <taxon>Pseudomonadati</taxon>
        <taxon>Pseudomonadota</taxon>
        <taxon>Alphaproteobacteria</taxon>
        <taxon>Hyphomicrobiales</taxon>
        <taxon>Xanthobacteraceae</taxon>
        <taxon>Labrys</taxon>
    </lineage>
</organism>
<dbReference type="Pfam" id="PF00903">
    <property type="entry name" value="Glyoxalase"/>
    <property type="match status" value="2"/>
</dbReference>
<dbReference type="CDD" id="cd07247">
    <property type="entry name" value="SgaA_N_like"/>
    <property type="match status" value="2"/>
</dbReference>
<keyword evidence="3" id="KW-1185">Reference proteome</keyword>
<dbReference type="PANTHER" id="PTHR33993">
    <property type="entry name" value="GLYOXALASE-RELATED"/>
    <property type="match status" value="1"/>
</dbReference>
<gene>
    <name evidence="2" type="ORF">C5L14_25795</name>
</gene>
<dbReference type="InterPro" id="IPR004360">
    <property type="entry name" value="Glyas_Fos-R_dOase_dom"/>
</dbReference>
<dbReference type="PANTHER" id="PTHR33993:SF14">
    <property type="entry name" value="GB|AAF24581.1"/>
    <property type="match status" value="1"/>
</dbReference>
<dbReference type="SUPFAM" id="SSF54593">
    <property type="entry name" value="Glyoxalase/Bleomycin resistance protein/Dihydroxybiphenyl dioxygenase"/>
    <property type="match status" value="2"/>
</dbReference>
<dbReference type="Gene3D" id="3.10.180.10">
    <property type="entry name" value="2,3-Dihydroxybiphenyl 1,2-Dioxygenase, domain 1"/>
    <property type="match status" value="2"/>
</dbReference>
<accession>A0A2S9Q5I3</accession>
<comment type="caution">
    <text evidence="2">The sequence shown here is derived from an EMBL/GenBank/DDBJ whole genome shotgun (WGS) entry which is preliminary data.</text>
</comment>
<evidence type="ECO:0000259" key="1">
    <source>
        <dbReference type="PROSITE" id="PS51819"/>
    </source>
</evidence>
<dbReference type="PROSITE" id="PS51819">
    <property type="entry name" value="VOC"/>
    <property type="match status" value="2"/>
</dbReference>
<dbReference type="Proteomes" id="UP000237682">
    <property type="component" value="Unassembled WGS sequence"/>
</dbReference>
<name>A0A2S9Q5I3_9HYPH</name>
<dbReference type="RefSeq" id="WP_105864929.1">
    <property type="nucleotide sequence ID" value="NZ_PUEJ01000012.1"/>
</dbReference>
<evidence type="ECO:0000313" key="2">
    <source>
        <dbReference type="EMBL" id="PRH84601.1"/>
    </source>
</evidence>
<proteinExistence type="predicted"/>
<dbReference type="InterPro" id="IPR029068">
    <property type="entry name" value="Glyas_Bleomycin-R_OHBP_Dase"/>
</dbReference>
<dbReference type="OrthoDB" id="9793039at2"/>
<evidence type="ECO:0000313" key="3">
    <source>
        <dbReference type="Proteomes" id="UP000237682"/>
    </source>
</evidence>
<protein>
    <submittedName>
        <fullName evidence="2">Glyoxalase</fullName>
    </submittedName>
</protein>
<sequence length="256" mass="27296">MSVTHGSFVWYELMTTDVKAAAAFYTAVLGWEAADSGMPGLTYTLFSNKGALVAGLMDIPPDAAARNVPPNWTGFVAADDVDASAAQVVKLGGKVHRAPDDIPGVGRFAIAADPYGAVFGLFKGQGEAPELPGLGTPGHIAWRELQAGDGPGAFEFYAGLFGWEKHQGLDMGPMGVYQLYGQNGTDYGGMMTRTKDMGEPTWVYYIQVENIDETAKRVADNGGKILIEPMEVPGEMWVIQCRDPQGALTAMLGPRS</sequence>
<dbReference type="EMBL" id="PUEJ01000012">
    <property type="protein sequence ID" value="PRH84601.1"/>
    <property type="molecule type" value="Genomic_DNA"/>
</dbReference>
<dbReference type="InterPro" id="IPR052164">
    <property type="entry name" value="Anthracycline_SecMetBiosynth"/>
</dbReference>
<dbReference type="AlphaFoldDB" id="A0A2S9Q5I3"/>
<dbReference type="InterPro" id="IPR037523">
    <property type="entry name" value="VOC_core"/>
</dbReference>
<feature type="domain" description="VOC" evidence="1">
    <location>
        <begin position="7"/>
        <end position="124"/>
    </location>
</feature>
<feature type="domain" description="VOC" evidence="1">
    <location>
        <begin position="136"/>
        <end position="254"/>
    </location>
</feature>
<reference evidence="2 3" key="1">
    <citation type="submission" date="2018-02" db="EMBL/GenBank/DDBJ databases">
        <title>Whole genome sequencing of endophytic bacterium.</title>
        <authorList>
            <person name="Eedara R."/>
            <person name="Podile A.R."/>
        </authorList>
    </citation>
    <scope>NUCLEOTIDE SEQUENCE [LARGE SCALE GENOMIC DNA]</scope>
    <source>
        <strain evidence="2 3">RP1T</strain>
    </source>
</reference>